<dbReference type="GO" id="GO:0016757">
    <property type="term" value="F:glycosyltransferase activity"/>
    <property type="evidence" value="ECO:0007669"/>
    <property type="project" value="UniProtKB-KW"/>
</dbReference>
<keyword evidence="3" id="KW-0328">Glycosyltransferase</keyword>
<dbReference type="PANTHER" id="PTHR43646:SF2">
    <property type="entry name" value="GLYCOSYLTRANSFERASE 2-LIKE DOMAIN-CONTAINING PROTEIN"/>
    <property type="match status" value="1"/>
</dbReference>
<evidence type="ECO:0000259" key="6">
    <source>
        <dbReference type="Pfam" id="PF00535"/>
    </source>
</evidence>
<gene>
    <name evidence="7" type="ORF">FA046_11150</name>
</gene>
<dbReference type="Pfam" id="PF00535">
    <property type="entry name" value="Glycos_transf_2"/>
    <property type="match status" value="1"/>
</dbReference>
<dbReference type="InterPro" id="IPR029044">
    <property type="entry name" value="Nucleotide-diphossugar_trans"/>
</dbReference>
<dbReference type="GO" id="GO:0005886">
    <property type="term" value="C:plasma membrane"/>
    <property type="evidence" value="ECO:0007669"/>
    <property type="project" value="UniProtKB-SubCell"/>
</dbReference>
<accession>A0A4V5P0I4</accession>
<evidence type="ECO:0000256" key="2">
    <source>
        <dbReference type="ARBA" id="ARBA00022475"/>
    </source>
</evidence>
<dbReference type="SUPFAM" id="SSF53448">
    <property type="entry name" value="Nucleotide-diphospho-sugar transferases"/>
    <property type="match status" value="1"/>
</dbReference>
<evidence type="ECO:0000256" key="4">
    <source>
        <dbReference type="ARBA" id="ARBA00022679"/>
    </source>
</evidence>
<keyword evidence="5" id="KW-0472">Membrane</keyword>
<dbReference type="PANTHER" id="PTHR43646">
    <property type="entry name" value="GLYCOSYLTRANSFERASE"/>
    <property type="match status" value="1"/>
</dbReference>
<dbReference type="OrthoDB" id="1016922at2"/>
<reference evidence="7 8" key="1">
    <citation type="submission" date="2019-04" db="EMBL/GenBank/DDBJ databases">
        <title>Pedobacter sp. AR-3-17 sp. nov., isolated from Arctic soil.</title>
        <authorList>
            <person name="Dahal R.H."/>
            <person name="Kim D.-U."/>
        </authorList>
    </citation>
    <scope>NUCLEOTIDE SEQUENCE [LARGE SCALE GENOMIC DNA]</scope>
    <source>
        <strain evidence="7 8">AR-3-17</strain>
    </source>
</reference>
<evidence type="ECO:0000313" key="8">
    <source>
        <dbReference type="Proteomes" id="UP000308181"/>
    </source>
</evidence>
<dbReference type="CDD" id="cd00761">
    <property type="entry name" value="Glyco_tranf_GTA_type"/>
    <property type="match status" value="1"/>
</dbReference>
<dbReference type="EMBL" id="SWBP01000003">
    <property type="protein sequence ID" value="TKB97897.1"/>
    <property type="molecule type" value="Genomic_DNA"/>
</dbReference>
<proteinExistence type="predicted"/>
<comment type="subcellular location">
    <subcellularLocation>
        <location evidence="1">Cell membrane</location>
    </subcellularLocation>
</comment>
<sequence length="293" mass="33821">MAVSLLYLPNWIKQHLFIDKNFIDLTDAEIQDIKSRISKFQDDKPEISIMIPAWNEENNIYRALSSLASSNTKRRVEIVVINNNSTDETQKVLEILGVRNYLQPIQGTPFARQLGLENAKGKYHLCADSDTFYPPDWIDCMIKPMDENKDIVGVYGRYAFLPPHKNGRFLLWIYERLTGIIIRIRKKKREYINVLGFNMGFLTNVAKNNGGFKVTDVRKFDNALGSEYFVEEAEDGRMALNLMKSGRLKLVKSNQARVFTSSRRLVAEGGIFTSFINRFKTHTQRFSEYVNGK</sequence>
<dbReference type="RefSeq" id="WP_136826509.1">
    <property type="nucleotide sequence ID" value="NZ_SWBP01000003.1"/>
</dbReference>
<evidence type="ECO:0000256" key="5">
    <source>
        <dbReference type="ARBA" id="ARBA00023136"/>
    </source>
</evidence>
<keyword evidence="2" id="KW-1003">Cell membrane</keyword>
<dbReference type="AlphaFoldDB" id="A0A4V5P0I4"/>
<protein>
    <submittedName>
        <fullName evidence="7">Glycosyltransferase family 2 protein</fullName>
    </submittedName>
</protein>
<dbReference type="Gene3D" id="3.90.550.10">
    <property type="entry name" value="Spore Coat Polysaccharide Biosynthesis Protein SpsA, Chain A"/>
    <property type="match status" value="1"/>
</dbReference>
<name>A0A4V5P0I4_9SPHI</name>
<evidence type="ECO:0000313" key="7">
    <source>
        <dbReference type="EMBL" id="TKB97897.1"/>
    </source>
</evidence>
<evidence type="ECO:0000256" key="3">
    <source>
        <dbReference type="ARBA" id="ARBA00022676"/>
    </source>
</evidence>
<dbReference type="InterPro" id="IPR001173">
    <property type="entry name" value="Glyco_trans_2-like"/>
</dbReference>
<dbReference type="Proteomes" id="UP000308181">
    <property type="component" value="Unassembled WGS sequence"/>
</dbReference>
<organism evidence="7 8">
    <name type="scientific">Pedobacter cryophilus</name>
    <dbReference type="NCBI Taxonomy" id="2571271"/>
    <lineage>
        <taxon>Bacteria</taxon>
        <taxon>Pseudomonadati</taxon>
        <taxon>Bacteroidota</taxon>
        <taxon>Sphingobacteriia</taxon>
        <taxon>Sphingobacteriales</taxon>
        <taxon>Sphingobacteriaceae</taxon>
        <taxon>Pedobacter</taxon>
    </lineage>
</organism>
<keyword evidence="4 7" id="KW-0808">Transferase</keyword>
<comment type="caution">
    <text evidence="7">The sequence shown here is derived from an EMBL/GenBank/DDBJ whole genome shotgun (WGS) entry which is preliminary data.</text>
</comment>
<keyword evidence="8" id="KW-1185">Reference proteome</keyword>
<feature type="domain" description="Glycosyltransferase 2-like" evidence="6">
    <location>
        <begin position="48"/>
        <end position="191"/>
    </location>
</feature>
<evidence type="ECO:0000256" key="1">
    <source>
        <dbReference type="ARBA" id="ARBA00004236"/>
    </source>
</evidence>